<feature type="region of interest" description="Disordered" evidence="1">
    <location>
        <begin position="900"/>
        <end position="927"/>
    </location>
</feature>
<accession>A0A562YHA3</accession>
<feature type="region of interest" description="Disordered" evidence="1">
    <location>
        <begin position="391"/>
        <end position="423"/>
    </location>
</feature>
<evidence type="ECO:0000313" key="5">
    <source>
        <dbReference type="Proteomes" id="UP000295814"/>
    </source>
</evidence>
<feature type="signal peptide" evidence="2">
    <location>
        <begin position="1"/>
        <end position="18"/>
    </location>
</feature>
<dbReference type="InterPro" id="IPR008969">
    <property type="entry name" value="CarboxyPept-like_regulatory"/>
</dbReference>
<dbReference type="SUPFAM" id="SSF49464">
    <property type="entry name" value="Carboxypeptidase regulatory domain-like"/>
    <property type="match status" value="1"/>
</dbReference>
<dbReference type="AlphaFoldDB" id="A0A562YHA3"/>
<protein>
    <submittedName>
        <fullName evidence="4">Outer membrane beta-barrel protein</fullName>
    </submittedName>
</protein>
<dbReference type="Gene3D" id="2.60.40.1120">
    <property type="entry name" value="Carboxypeptidase-like, regulatory domain"/>
    <property type="match status" value="1"/>
</dbReference>
<evidence type="ECO:0000259" key="3">
    <source>
        <dbReference type="Pfam" id="PF14905"/>
    </source>
</evidence>
<evidence type="ECO:0000256" key="2">
    <source>
        <dbReference type="SAM" id="SignalP"/>
    </source>
</evidence>
<proteinExistence type="predicted"/>
<name>A0A562YHA3_9FLAO</name>
<dbReference type="EMBL" id="SMZJ02000001">
    <property type="protein sequence ID" value="TWO34334.1"/>
    <property type="molecule type" value="Genomic_DNA"/>
</dbReference>
<feature type="compositionally biased region" description="Polar residues" evidence="1">
    <location>
        <begin position="411"/>
        <end position="423"/>
    </location>
</feature>
<dbReference type="RefSeq" id="WP_133355022.1">
    <property type="nucleotide sequence ID" value="NZ_SMZJ02000001.1"/>
</dbReference>
<reference evidence="4 5" key="1">
    <citation type="submission" date="2019-03" db="EMBL/GenBank/DDBJ databases">
        <authorList>
            <person name="Zhong Y.L."/>
        </authorList>
    </citation>
    <scope>NUCLEOTIDE SEQUENCE [LARGE SCALE GENOMIC DNA]</scope>
    <source>
        <strain evidence="4 5">W255</strain>
    </source>
</reference>
<dbReference type="Pfam" id="PF14905">
    <property type="entry name" value="OMP_b-brl_3"/>
    <property type="match status" value="1"/>
</dbReference>
<keyword evidence="2" id="KW-0732">Signal</keyword>
<dbReference type="SUPFAM" id="SSF56935">
    <property type="entry name" value="Porins"/>
    <property type="match status" value="1"/>
</dbReference>
<dbReference type="OrthoDB" id="1682379at2"/>
<dbReference type="InterPro" id="IPR041700">
    <property type="entry name" value="OMP_b-brl_3"/>
</dbReference>
<feature type="domain" description="Outer membrane protein beta-barrel" evidence="3">
    <location>
        <begin position="443"/>
        <end position="775"/>
    </location>
</feature>
<feature type="compositionally biased region" description="Low complexity" evidence="1">
    <location>
        <begin position="391"/>
        <end position="405"/>
    </location>
</feature>
<reference evidence="4 5" key="2">
    <citation type="submission" date="2019-07" db="EMBL/GenBank/DDBJ databases">
        <title>Seonamhaeicola sp. W255 draft genome.</title>
        <authorList>
            <person name="Zhang X.-Y."/>
            <person name="Zhang R."/>
            <person name="Zhong Y.-L."/>
            <person name="Du Z.-J."/>
        </authorList>
    </citation>
    <scope>NUCLEOTIDE SEQUENCE [LARGE SCALE GENOMIC DNA]</scope>
    <source>
        <strain evidence="4 5">W255</strain>
    </source>
</reference>
<evidence type="ECO:0000313" key="4">
    <source>
        <dbReference type="EMBL" id="TWO34334.1"/>
    </source>
</evidence>
<comment type="caution">
    <text evidence="4">The sequence shown here is derived from an EMBL/GenBank/DDBJ whole genome shotgun (WGS) entry which is preliminary data.</text>
</comment>
<dbReference type="Proteomes" id="UP000295814">
    <property type="component" value="Unassembled WGS sequence"/>
</dbReference>
<feature type="compositionally biased region" description="Gly residues" evidence="1">
    <location>
        <begin position="906"/>
        <end position="927"/>
    </location>
</feature>
<feature type="chain" id="PRO_5022957394" evidence="2">
    <location>
        <begin position="19"/>
        <end position="927"/>
    </location>
</feature>
<sequence>MKALTLLVVLSFSISIFAQKFTLEGVVVDNEENKLEAATVFLQSVQDSLVLAYGITNKDGQFSIKVSTEEASAVILNVGYLGYKPYSKKIEVPKSDTWNVGFVTLDEQIEELNTVSVIARAAPIVIKKDTIEYNADSFKTLPNDRAEDLLKKLPGVEIDIDGNITVNGVDVEAVNVDGMRFFGEKKGDIALKNLPSSVISKVQVTDFKTNMQKFTGEESDSGTKEINLKIKKGKNTAFFGDLNGGYGTDEKYQANVNLFKLIDGKQLGFVSGSNNINMRRGFNALPNAQSSIGYIESDFLGTNYTKGRWNETRVNGNYRFNSSNVDNAQKRVRQNFLPNLNYTSETESESFRDTDNHIGNFDLKYIIDSKNEFSKNKVQLSNEFDFNSSNADAFSQSSTSSRSNNGDLISDVNSNNQSTSGNNEIKNQIGIISRTGKGTDFFTLNLNTNFSKSNIESQNYSENILYDRNRTRIQDQIRLTENTNTNINFNGMWFKQLFDNFRLIPKYNANINHNSNEKYVYDFNEAEGDYTNFNDLQSFDSEYVTTTIKPALRLRYDYNNLRFEIEGAYTNTYRKYTDQLIEARNFKADFEYFTYSGRIRYRDKNGYKNVNLNYRQNVDLPSATQLQPVEDVSNQIHIKIGNPFLKPEVNHILGFEYQNNLAFHNINITGNARAQFVEDKIVNSTVTDEDLIRNTTYTNVNGDYTLSGNTAISKSYFNKKTNLNFNLRFFASYRNNISLQNGIRFVSKNTTLRPSASFRYSYDNKLDLSATYSYSKNDNVFDTDIFNDNHFFVQNVNVDATIFFLKNAFFANKLSYRYNSRVGDEFDGDAVFWNAGLGVQLWDDKGTLTLVGYDVLGKNNGFNRSVTETYIQDVENRILEQYFMVTFVFKFGRIAGQNMNKRPRGMGQGQGQGFGGGRRSGGGMRRR</sequence>
<organism evidence="4 5">
    <name type="scientific">Seonamhaeicola sediminis</name>
    <dbReference type="NCBI Taxonomy" id="2528206"/>
    <lineage>
        <taxon>Bacteria</taxon>
        <taxon>Pseudomonadati</taxon>
        <taxon>Bacteroidota</taxon>
        <taxon>Flavobacteriia</taxon>
        <taxon>Flavobacteriales</taxon>
        <taxon>Flavobacteriaceae</taxon>
    </lineage>
</organism>
<dbReference type="Pfam" id="PF13715">
    <property type="entry name" value="CarbopepD_reg_2"/>
    <property type="match status" value="1"/>
</dbReference>
<evidence type="ECO:0000256" key="1">
    <source>
        <dbReference type="SAM" id="MobiDB-lite"/>
    </source>
</evidence>
<gene>
    <name evidence="4" type="ORF">E1J38_000335</name>
</gene>
<keyword evidence="5" id="KW-1185">Reference proteome</keyword>